<proteinExistence type="inferred from homology"/>
<evidence type="ECO:0000259" key="5">
    <source>
        <dbReference type="Pfam" id="PF23565"/>
    </source>
</evidence>
<feature type="domain" description="RNA polymerase II assembly factor Rtp1 C-terminal" evidence="3">
    <location>
        <begin position="934"/>
        <end position="967"/>
    </location>
</feature>
<organism evidence="6 7">
    <name type="scientific">Metschnikowia aff. pulcherrima</name>
    <dbReference type="NCBI Taxonomy" id="2163413"/>
    <lineage>
        <taxon>Eukaryota</taxon>
        <taxon>Fungi</taxon>
        <taxon>Dikarya</taxon>
        <taxon>Ascomycota</taxon>
        <taxon>Saccharomycotina</taxon>
        <taxon>Pichiomycetes</taxon>
        <taxon>Metschnikowiaceae</taxon>
        <taxon>Metschnikowia</taxon>
    </lineage>
</organism>
<dbReference type="GO" id="GO:0009306">
    <property type="term" value="P:protein secretion"/>
    <property type="evidence" value="ECO:0007669"/>
    <property type="project" value="TreeGrafter"/>
</dbReference>
<gene>
    <name evidence="6" type="primary">MPUL0E06000</name>
    <name evidence="6" type="ORF">METSCH_E06000</name>
</gene>
<comment type="similarity">
    <text evidence="1">Belongs to the Tango6 family.</text>
</comment>
<accession>A0A4P6XW77</accession>
<feature type="region of interest" description="Disordered" evidence="2">
    <location>
        <begin position="1"/>
        <end position="34"/>
    </location>
</feature>
<dbReference type="PANTHER" id="PTHR20959:SF1">
    <property type="entry name" value="TRANSPORT AND GOLGI ORGANIZATION PROTEIN 6 HOMOLOG"/>
    <property type="match status" value="1"/>
</dbReference>
<evidence type="ECO:0000259" key="4">
    <source>
        <dbReference type="Pfam" id="PF10363"/>
    </source>
</evidence>
<dbReference type="SUPFAM" id="SSF48371">
    <property type="entry name" value="ARM repeat"/>
    <property type="match status" value="1"/>
</dbReference>
<feature type="domain" description="RNA polymerase II assembly factor Rtp1 C-terminal" evidence="4">
    <location>
        <begin position="713"/>
        <end position="830"/>
    </location>
</feature>
<name>A0A4P6XW77_9ASCO</name>
<dbReference type="Pfam" id="PF23565">
    <property type="entry name" value="ARM_TANGO6"/>
    <property type="match status" value="1"/>
</dbReference>
<feature type="domain" description="TANGO6 HEAT repeat" evidence="5">
    <location>
        <begin position="296"/>
        <end position="501"/>
    </location>
</feature>
<evidence type="ECO:0000256" key="2">
    <source>
        <dbReference type="SAM" id="MobiDB-lite"/>
    </source>
</evidence>
<dbReference type="EMBL" id="CP034460">
    <property type="protein sequence ID" value="QBM90351.1"/>
    <property type="molecule type" value="Genomic_DNA"/>
</dbReference>
<dbReference type="Pfam" id="PF10304">
    <property type="entry name" value="RTP1_C2"/>
    <property type="match status" value="1"/>
</dbReference>
<dbReference type="InterPro" id="IPR039600">
    <property type="entry name" value="TANGO6/Rtp1"/>
</dbReference>
<keyword evidence="7" id="KW-1185">Reference proteome</keyword>
<evidence type="ECO:0000313" key="7">
    <source>
        <dbReference type="Proteomes" id="UP000292447"/>
    </source>
</evidence>
<dbReference type="InterPro" id="IPR057407">
    <property type="entry name" value="HEAT_TANGO6"/>
</dbReference>
<dbReference type="InterPro" id="IPR016024">
    <property type="entry name" value="ARM-type_fold"/>
</dbReference>
<dbReference type="Proteomes" id="UP000292447">
    <property type="component" value="Chromosome V"/>
</dbReference>
<evidence type="ECO:0000313" key="6">
    <source>
        <dbReference type="EMBL" id="QBM90351.1"/>
    </source>
</evidence>
<dbReference type="AlphaFoldDB" id="A0A4P6XW77"/>
<evidence type="ECO:0000259" key="3">
    <source>
        <dbReference type="Pfam" id="PF10304"/>
    </source>
</evidence>
<evidence type="ECO:0000256" key="1">
    <source>
        <dbReference type="ARBA" id="ARBA00005724"/>
    </source>
</evidence>
<dbReference type="InterPro" id="IPR019414">
    <property type="entry name" value="Rtp1_C2"/>
</dbReference>
<reference evidence="7" key="1">
    <citation type="submission" date="2019-03" db="EMBL/GenBank/DDBJ databases">
        <title>Snf2 controls pulcherriminic acid biosynthesis and connects pigmentation and antifungal activity of the yeast Metschnikowia pulcherrima.</title>
        <authorList>
            <person name="Gore-Lloyd D."/>
            <person name="Sumann I."/>
            <person name="Brachmann A.O."/>
            <person name="Schneeberger K."/>
            <person name="Ortiz-Merino R.A."/>
            <person name="Moreno-Beltran M."/>
            <person name="Schlaefli M."/>
            <person name="Kirner P."/>
            <person name="Santos Kron A."/>
            <person name="Wolfe K.H."/>
            <person name="Piel J."/>
            <person name="Ahrens C.H."/>
            <person name="Henk D."/>
            <person name="Freimoser F.M."/>
        </authorList>
    </citation>
    <scope>NUCLEOTIDE SEQUENCE [LARGE SCALE GENOMIC DNA]</scope>
    <source>
        <strain evidence="7">APC 1.2</strain>
    </source>
</reference>
<dbReference type="Pfam" id="PF10363">
    <property type="entry name" value="RTP1_C1"/>
    <property type="match status" value="1"/>
</dbReference>
<dbReference type="PANTHER" id="PTHR20959">
    <property type="entry name" value="TRANSPORT AND GOLGI ORGANIZATION PROTEIN 6 FAMILY MEMBER"/>
    <property type="match status" value="1"/>
</dbReference>
<sequence length="976" mass="109862">MALEHGSGRKNPFAPRKSTTVKRGKDEVYPHRKGLNRPEFMGDSPLDVLFQDLETKFSEPLETVSVESLGKTFFPAEFESLSQTTLRYMVVERLLDYLVQIQDFSLEAQAKLLQKDLITISLHDIKTFGKLVNLIILLGVYPATSSFGIGVPIEKRRLNNFGRPLYRALKVQPILANKDARTAVEKYAAHFELLSLLHDKLMHVFSTNSDARNLLMKGSGFSDFLVVTITLMTVPHFEMSARSKYTKKFAEITEIATTYELYQDYSLLIQTPSPAYFKTFVMQQLQLLPSQAPKGDGVLTLVEFVLGLRNNDEIDIEKFDHVTSVLLLKPKSVSSVEYFSSLGTQCYDILVNINRPTISACVGHFIEKLWAKNHRIVQDFFLKRIWQNFNPSHELEKAVLVSERDVNNNVNVLISLTNRGLPKELLHATFSPILIPFWLYYCFLKKNGKPAEVAQNVLVSFFTQISIDEGDACVQLDRICQNLVAEEKWKFRLGPNQLVEIYSSDVNAFERIDAEKKVLLFMALLDNNCSAFIALVEQLDDNIVKKTFVSLLSKWVDSQKDAQSLDENPLMKLVDLRLLENMGNKFKDKLAQTPLDILQLVQKVLGQKPTTISGSNDIVIAESDDVDSDDEEDTENPHEVVNVVLELLSAIISETQPAELDEACRVVLADIRKTLSEKYNDNKAGQSLATRIGLILEEEKAPDSELELEKRAFTRAITNLNDPLVPIRAHGLYLLRQLVEQKSAVISVDFVVNLHLVQLKDTDPFIYLNAIKGLDALLALDDSLVLPVLTAIYRGNEKRTSVESESEPLDLDERLRVGEVLLRYIQAQDEAFSGKMAQLVCESALALIRRPASDTDMADDRLRMSAMSLLGTCCNTNILGILENVGNAVDCAIGVLQLETDKDAAIMRRAAIVLINDLVCGTSKSDKVPFPKYHIEKVLTVLRYIESHDSDLLVREQALSVLQYIDELVKEALTVE</sequence>
<dbReference type="InterPro" id="IPR019451">
    <property type="entry name" value="Rtp1_C1"/>
</dbReference>
<protein>
    <submittedName>
        <fullName evidence="6">Required for transport of RNA pol II C-terminus 2</fullName>
    </submittedName>
</protein>